<dbReference type="PROSITE" id="PS51257">
    <property type="entry name" value="PROKAR_LIPOPROTEIN"/>
    <property type="match status" value="1"/>
</dbReference>
<dbReference type="Proteomes" id="UP000019483">
    <property type="component" value="Unassembled WGS sequence"/>
</dbReference>
<feature type="domain" description="Glycoside-hydrolase family GH114 TIM-barrel" evidence="2">
    <location>
        <begin position="235"/>
        <end position="348"/>
    </location>
</feature>
<dbReference type="InterPro" id="IPR016062">
    <property type="entry name" value="TM1410-rel"/>
</dbReference>
<dbReference type="InterPro" id="IPR017853">
    <property type="entry name" value="GH"/>
</dbReference>
<dbReference type="AlphaFoldDB" id="W9DSK2"/>
<protein>
    <submittedName>
        <fullName evidence="3">Glycoside hydrolase, end-alpha-1,4-polygalactosaminidase</fullName>
    </submittedName>
</protein>
<evidence type="ECO:0000313" key="4">
    <source>
        <dbReference type="Proteomes" id="UP000019483"/>
    </source>
</evidence>
<evidence type="ECO:0000256" key="1">
    <source>
        <dbReference type="SAM" id="MobiDB-lite"/>
    </source>
</evidence>
<dbReference type="GO" id="GO:0016787">
    <property type="term" value="F:hydrolase activity"/>
    <property type="evidence" value="ECO:0007669"/>
    <property type="project" value="UniProtKB-KW"/>
</dbReference>
<evidence type="ECO:0000259" key="2">
    <source>
        <dbReference type="Pfam" id="PF03537"/>
    </source>
</evidence>
<dbReference type="STRING" id="1090322.MettiDRAFT_2266"/>
<dbReference type="InterPro" id="IPR013785">
    <property type="entry name" value="Aldolase_TIM"/>
</dbReference>
<dbReference type="Pfam" id="PF03537">
    <property type="entry name" value="Glyco_hydro_114"/>
    <property type="match status" value="1"/>
</dbReference>
<dbReference type="EMBL" id="AZAJ01000001">
    <property type="protein sequence ID" value="ETA68783.1"/>
    <property type="molecule type" value="Genomic_DNA"/>
</dbReference>
<proteinExistence type="predicted"/>
<sequence length="352" mass="40192">MNHRHLFILFLTTLILLTSGCSDNSTDTPDTIETPEVSEPINTHSQNTADESPSEINYRQQMRDFVVSISTYSKQKNPDFIIIPQNGQELLTSGGDPDDPVAQDYIAAIDGVGREDLFFGYDDDNVATDKEDAEYMASLLDIARDNGVVVLVTDYCRTKSYVDASYRENADRGYISFAADSRELDTIPEYPAEPYNVNSNDILSLSDAGNFLYIINPEEFESKEEFLERLQETDYDVILIDLFFYDLPLTSDDIASLKTKSNGGSRLVIAYMSIGETESYRYYWDESWSAGSPEWIEAENPDWEGNYKVRYWDNEWQDVIYGNEDAYLDMIINAGFDGVYLDIIDAFEYFEN</sequence>
<feature type="region of interest" description="Disordered" evidence="1">
    <location>
        <begin position="24"/>
        <end position="54"/>
    </location>
</feature>
<dbReference type="PANTHER" id="PTHR35882:SF2">
    <property type="entry name" value="PELA"/>
    <property type="match status" value="1"/>
</dbReference>
<dbReference type="PANTHER" id="PTHR35882">
    <property type="entry name" value="PELA"/>
    <property type="match status" value="1"/>
</dbReference>
<dbReference type="PRINTS" id="PR01545">
    <property type="entry name" value="THEMAYE10DUF"/>
</dbReference>
<dbReference type="InterPro" id="IPR004352">
    <property type="entry name" value="GH114_TIM-barrel"/>
</dbReference>
<dbReference type="SUPFAM" id="SSF51445">
    <property type="entry name" value="(Trans)glycosidases"/>
    <property type="match status" value="2"/>
</dbReference>
<feature type="compositionally biased region" description="Polar residues" evidence="1">
    <location>
        <begin position="40"/>
        <end position="54"/>
    </location>
</feature>
<evidence type="ECO:0000313" key="3">
    <source>
        <dbReference type="EMBL" id="ETA68783.1"/>
    </source>
</evidence>
<name>W9DSK2_METTI</name>
<keyword evidence="3" id="KW-0378">Hydrolase</keyword>
<reference evidence="3 4" key="1">
    <citation type="submission" date="2013-08" db="EMBL/GenBank/DDBJ databases">
        <authorList>
            <consortium name="DOE Joint Genome Institute"/>
            <person name="Eisen J."/>
            <person name="Huntemann M."/>
            <person name="Han J."/>
            <person name="Chen A."/>
            <person name="Kyrpides N."/>
            <person name="Mavromatis K."/>
            <person name="Markowitz V."/>
            <person name="Palaniappan K."/>
            <person name="Ivanova N."/>
            <person name="Schaumberg A."/>
            <person name="Pati A."/>
            <person name="Liolios K."/>
            <person name="Nordberg H.P."/>
            <person name="Cantor M.N."/>
            <person name="Hua S.X."/>
            <person name="Woyke T."/>
        </authorList>
    </citation>
    <scope>NUCLEOTIDE SEQUENCE [LARGE SCALE GENOMIC DNA]</scope>
    <source>
        <strain evidence="3 4">DSM 2278</strain>
    </source>
</reference>
<organism evidence="3 4">
    <name type="scientific">Methanolobus tindarius DSM 2278</name>
    <dbReference type="NCBI Taxonomy" id="1090322"/>
    <lineage>
        <taxon>Archaea</taxon>
        <taxon>Methanobacteriati</taxon>
        <taxon>Methanobacteriota</taxon>
        <taxon>Stenosarchaea group</taxon>
        <taxon>Methanomicrobia</taxon>
        <taxon>Methanosarcinales</taxon>
        <taxon>Methanosarcinaceae</taxon>
        <taxon>Methanolobus</taxon>
    </lineage>
</organism>
<keyword evidence="4" id="KW-1185">Reference proteome</keyword>
<dbReference type="RefSeq" id="WP_023845917.1">
    <property type="nucleotide sequence ID" value="NZ_AZAJ01000001.1"/>
</dbReference>
<gene>
    <name evidence="3" type="ORF">MettiDRAFT_2266</name>
</gene>
<dbReference type="OrthoDB" id="124346at2157"/>
<comment type="caution">
    <text evidence="3">The sequence shown here is derived from an EMBL/GenBank/DDBJ whole genome shotgun (WGS) entry which is preliminary data.</text>
</comment>
<accession>W9DSK2</accession>
<dbReference type="Gene3D" id="3.20.20.70">
    <property type="entry name" value="Aldolase class I"/>
    <property type="match status" value="2"/>
</dbReference>